<comment type="caution">
    <text evidence="2">The sequence shown here is derived from an EMBL/GenBank/DDBJ whole genome shotgun (WGS) entry which is preliminary data.</text>
</comment>
<evidence type="ECO:0000313" key="2">
    <source>
        <dbReference type="EMBL" id="KAJ4826678.1"/>
    </source>
</evidence>
<accession>A0A9Q0J349</accession>
<proteinExistence type="predicted"/>
<organism evidence="2 3">
    <name type="scientific">Turnera subulata</name>
    <dbReference type="NCBI Taxonomy" id="218843"/>
    <lineage>
        <taxon>Eukaryota</taxon>
        <taxon>Viridiplantae</taxon>
        <taxon>Streptophyta</taxon>
        <taxon>Embryophyta</taxon>
        <taxon>Tracheophyta</taxon>
        <taxon>Spermatophyta</taxon>
        <taxon>Magnoliopsida</taxon>
        <taxon>eudicotyledons</taxon>
        <taxon>Gunneridae</taxon>
        <taxon>Pentapetalae</taxon>
        <taxon>rosids</taxon>
        <taxon>fabids</taxon>
        <taxon>Malpighiales</taxon>
        <taxon>Passifloraceae</taxon>
        <taxon>Turnera</taxon>
    </lineage>
</organism>
<dbReference type="Proteomes" id="UP001141552">
    <property type="component" value="Unassembled WGS sequence"/>
</dbReference>
<dbReference type="PANTHER" id="PTHR37718">
    <property type="entry name" value="BNAC03G61340D PROTEIN"/>
    <property type="match status" value="1"/>
</dbReference>
<dbReference type="AlphaFoldDB" id="A0A9Q0J349"/>
<protein>
    <submittedName>
        <fullName evidence="2">Uncharacterized protein</fullName>
    </submittedName>
</protein>
<evidence type="ECO:0000313" key="3">
    <source>
        <dbReference type="Proteomes" id="UP001141552"/>
    </source>
</evidence>
<feature type="region of interest" description="Disordered" evidence="1">
    <location>
        <begin position="55"/>
        <end position="109"/>
    </location>
</feature>
<dbReference type="EMBL" id="JAKUCV010006610">
    <property type="protein sequence ID" value="KAJ4826678.1"/>
    <property type="molecule type" value="Genomic_DNA"/>
</dbReference>
<reference evidence="2" key="2">
    <citation type="journal article" date="2023" name="Plants (Basel)">
        <title>Annotation of the Turnera subulata (Passifloraceae) Draft Genome Reveals the S-Locus Evolved after the Divergence of Turneroideae from Passifloroideae in a Stepwise Manner.</title>
        <authorList>
            <person name="Henning P.M."/>
            <person name="Roalson E.H."/>
            <person name="Mir W."/>
            <person name="McCubbin A.G."/>
            <person name="Shore J.S."/>
        </authorList>
    </citation>
    <scope>NUCLEOTIDE SEQUENCE</scope>
    <source>
        <strain evidence="2">F60SS</strain>
    </source>
</reference>
<evidence type="ECO:0000256" key="1">
    <source>
        <dbReference type="SAM" id="MobiDB-lite"/>
    </source>
</evidence>
<feature type="compositionally biased region" description="Polar residues" evidence="1">
    <location>
        <begin position="71"/>
        <end position="82"/>
    </location>
</feature>
<dbReference type="PANTHER" id="PTHR37718:SF2">
    <property type="entry name" value="OS03G0205150 PROTEIN"/>
    <property type="match status" value="1"/>
</dbReference>
<sequence>MDRRYTGETLKLLKKQNELLVEAHNKMSHELHRLQVEEEMLMRKFYELMASHGLSKKNDGGVSHPDGGQVGTSSALLTNANNGGDGGEVGVSTALGDTNDSDGSEDGAAHCISPYNASLALTFK</sequence>
<gene>
    <name evidence="2" type="ORF">Tsubulata_001567</name>
</gene>
<keyword evidence="3" id="KW-1185">Reference proteome</keyword>
<dbReference type="OrthoDB" id="1266663at2759"/>
<name>A0A9Q0J349_9ROSI</name>
<reference evidence="2" key="1">
    <citation type="submission" date="2022-02" db="EMBL/GenBank/DDBJ databases">
        <authorList>
            <person name="Henning P.M."/>
            <person name="McCubbin A.G."/>
            <person name="Shore J.S."/>
        </authorList>
    </citation>
    <scope>NUCLEOTIDE SEQUENCE</scope>
    <source>
        <strain evidence="2">F60SS</strain>
        <tissue evidence="2">Leaves</tissue>
    </source>
</reference>